<dbReference type="PANTHER" id="PTHR42789">
    <property type="entry name" value="D-ISOMER SPECIFIC 2-HYDROXYACID DEHYDROGENASE FAMILY PROTEIN (AFU_ORTHOLOGUE AFUA_6G10090)"/>
    <property type="match status" value="1"/>
</dbReference>
<comment type="caution">
    <text evidence="8">The sequence shown here is derived from an EMBL/GenBank/DDBJ whole genome shotgun (WGS) entry which is preliminary data.</text>
</comment>
<protein>
    <submittedName>
        <fullName evidence="8">2-hydroxyacid dehydrogenase</fullName>
    </submittedName>
</protein>
<dbReference type="Proteomes" id="UP000651050">
    <property type="component" value="Unassembled WGS sequence"/>
</dbReference>
<dbReference type="GO" id="GO:0008652">
    <property type="term" value="P:amino acid biosynthetic process"/>
    <property type="evidence" value="ECO:0007669"/>
    <property type="project" value="UniProtKB-KW"/>
</dbReference>
<dbReference type="SUPFAM" id="SSF52283">
    <property type="entry name" value="Formate/glycerate dehydrogenase catalytic domain-like"/>
    <property type="match status" value="1"/>
</dbReference>
<dbReference type="GO" id="GO:0016616">
    <property type="term" value="F:oxidoreductase activity, acting on the CH-OH group of donors, NAD or NADP as acceptor"/>
    <property type="evidence" value="ECO:0007669"/>
    <property type="project" value="InterPro"/>
</dbReference>
<comment type="similarity">
    <text evidence="1 5">Belongs to the D-isomer specific 2-hydroxyacid dehydrogenase family.</text>
</comment>
<dbReference type="RefSeq" id="WP_196988320.1">
    <property type="nucleotide sequence ID" value="NZ_JADWYS010000001.1"/>
</dbReference>
<keyword evidence="9" id="KW-1185">Reference proteome</keyword>
<evidence type="ECO:0000313" key="9">
    <source>
        <dbReference type="Proteomes" id="UP000651050"/>
    </source>
</evidence>
<dbReference type="Pfam" id="PF00389">
    <property type="entry name" value="2-Hacid_dh"/>
    <property type="match status" value="1"/>
</dbReference>
<organism evidence="8 9">
    <name type="scientific">Caenimonas aquaedulcis</name>
    <dbReference type="NCBI Taxonomy" id="2793270"/>
    <lineage>
        <taxon>Bacteria</taxon>
        <taxon>Pseudomonadati</taxon>
        <taxon>Pseudomonadota</taxon>
        <taxon>Betaproteobacteria</taxon>
        <taxon>Burkholderiales</taxon>
        <taxon>Comamonadaceae</taxon>
        <taxon>Caenimonas</taxon>
    </lineage>
</organism>
<evidence type="ECO:0000256" key="4">
    <source>
        <dbReference type="ARBA" id="ARBA00023027"/>
    </source>
</evidence>
<dbReference type="SUPFAM" id="SSF51735">
    <property type="entry name" value="NAD(P)-binding Rossmann-fold domains"/>
    <property type="match status" value="1"/>
</dbReference>
<keyword evidence="3 5" id="KW-0560">Oxidoreductase</keyword>
<name>A0A931MJ67_9BURK</name>
<evidence type="ECO:0000256" key="2">
    <source>
        <dbReference type="ARBA" id="ARBA00022605"/>
    </source>
</evidence>
<evidence type="ECO:0000259" key="7">
    <source>
        <dbReference type="Pfam" id="PF02826"/>
    </source>
</evidence>
<dbReference type="GO" id="GO:0051287">
    <property type="term" value="F:NAD binding"/>
    <property type="evidence" value="ECO:0007669"/>
    <property type="project" value="InterPro"/>
</dbReference>
<sequence>MTDSTIAKHATRPPKIFICYDHALDAVLDPIASQLGALGAEVIRGPKSVPGSVIDYQGDDLRIFDDVDAAMFSSRSRCTSEVLRSAPRLRAVIAPTVGVETIDVTAASKMGIIVGNGANPENSTSMAEAAIMLMLNLMYGLRTTEEILRQSRPRPKLDEMHARSIRGATVGIVGLGNIGRAVAERLAPFGANLIAYSPRADRDNVPAGVRLVGFEELMRTADIVGVFVAVTAENRGLISEGALRWMKPTSFLVNVARGDAVDESALARALQEGWIAGAALDTFVKEPLPADSPLRALKNAILTPHLVGMTRDAIHAIPGTAIENFRRVLNGRLPVYCKNPEAQARWQDRLRGMTPYILPKGLLEA</sequence>
<keyword evidence="4" id="KW-0520">NAD</keyword>
<dbReference type="InterPro" id="IPR029752">
    <property type="entry name" value="D-isomer_DH_CS1"/>
</dbReference>
<dbReference type="InterPro" id="IPR050857">
    <property type="entry name" value="D-2-hydroxyacid_DH"/>
</dbReference>
<gene>
    <name evidence="8" type="ORF">I5803_21335</name>
</gene>
<dbReference type="EMBL" id="JADWYS010000001">
    <property type="protein sequence ID" value="MBG9390589.1"/>
    <property type="molecule type" value="Genomic_DNA"/>
</dbReference>
<feature type="domain" description="D-isomer specific 2-hydroxyacid dehydrogenase NAD-binding" evidence="7">
    <location>
        <begin position="131"/>
        <end position="306"/>
    </location>
</feature>
<dbReference type="InterPro" id="IPR006140">
    <property type="entry name" value="D-isomer_DH_NAD-bd"/>
</dbReference>
<dbReference type="InterPro" id="IPR036291">
    <property type="entry name" value="NAD(P)-bd_dom_sf"/>
</dbReference>
<evidence type="ECO:0000256" key="3">
    <source>
        <dbReference type="ARBA" id="ARBA00023002"/>
    </source>
</evidence>
<evidence type="ECO:0000256" key="1">
    <source>
        <dbReference type="ARBA" id="ARBA00005854"/>
    </source>
</evidence>
<feature type="domain" description="D-isomer specific 2-hydroxyacid dehydrogenase catalytic" evidence="6">
    <location>
        <begin position="63"/>
        <end position="334"/>
    </location>
</feature>
<dbReference type="PROSITE" id="PS00065">
    <property type="entry name" value="D_2_HYDROXYACID_DH_1"/>
    <property type="match status" value="1"/>
</dbReference>
<accession>A0A931MJ67</accession>
<dbReference type="Gene3D" id="3.40.50.720">
    <property type="entry name" value="NAD(P)-binding Rossmann-like Domain"/>
    <property type="match status" value="2"/>
</dbReference>
<evidence type="ECO:0000259" key="6">
    <source>
        <dbReference type="Pfam" id="PF00389"/>
    </source>
</evidence>
<keyword evidence="2" id="KW-0028">Amino-acid biosynthesis</keyword>
<evidence type="ECO:0000256" key="5">
    <source>
        <dbReference type="RuleBase" id="RU003719"/>
    </source>
</evidence>
<dbReference type="Pfam" id="PF02826">
    <property type="entry name" value="2-Hacid_dh_C"/>
    <property type="match status" value="1"/>
</dbReference>
<dbReference type="PANTHER" id="PTHR42789:SF1">
    <property type="entry name" value="D-ISOMER SPECIFIC 2-HYDROXYACID DEHYDROGENASE FAMILY PROTEIN (AFU_ORTHOLOGUE AFUA_6G10090)"/>
    <property type="match status" value="1"/>
</dbReference>
<dbReference type="InterPro" id="IPR006139">
    <property type="entry name" value="D-isomer_2_OHA_DH_cat_dom"/>
</dbReference>
<dbReference type="CDD" id="cd12175">
    <property type="entry name" value="2-Hacid_dh_11"/>
    <property type="match status" value="1"/>
</dbReference>
<evidence type="ECO:0000313" key="8">
    <source>
        <dbReference type="EMBL" id="MBG9390589.1"/>
    </source>
</evidence>
<reference evidence="8" key="1">
    <citation type="submission" date="2020-11" db="EMBL/GenBank/DDBJ databases">
        <title>Bacterial whole genome sequence for Caenimonas sp. DR4.4.</title>
        <authorList>
            <person name="Le V."/>
            <person name="Ko S.-R."/>
            <person name="Ahn C.-Y."/>
            <person name="Oh H.-M."/>
        </authorList>
    </citation>
    <scope>NUCLEOTIDE SEQUENCE</scope>
    <source>
        <strain evidence="8">DR4.4</strain>
    </source>
</reference>
<dbReference type="AlphaFoldDB" id="A0A931MJ67"/>
<proteinExistence type="inferred from homology"/>